<keyword evidence="2" id="KW-1185">Reference proteome</keyword>
<name>A0A4U1CIB5_9SPHI</name>
<comment type="caution">
    <text evidence="1">The sequence shown here is derived from an EMBL/GenBank/DDBJ whole genome shotgun (WGS) entry which is preliminary data.</text>
</comment>
<dbReference type="PROSITE" id="PS51257">
    <property type="entry name" value="PROKAR_LIPOPROTEIN"/>
    <property type="match status" value="1"/>
</dbReference>
<gene>
    <name evidence="1" type="ORF">FA047_17590</name>
</gene>
<reference evidence="1 2" key="1">
    <citation type="submission" date="2019-04" db="EMBL/GenBank/DDBJ databases">
        <title>Pedobacter sp. RP-3-15 sp. nov., isolated from Arctic soil.</title>
        <authorList>
            <person name="Dahal R.H."/>
            <person name="Kim D.-U."/>
        </authorList>
    </citation>
    <scope>NUCLEOTIDE SEQUENCE [LARGE SCALE GENOMIC DNA]</scope>
    <source>
        <strain evidence="1 2">RP-3-15</strain>
    </source>
</reference>
<dbReference type="AlphaFoldDB" id="A0A4U1CIB5"/>
<evidence type="ECO:0000313" key="1">
    <source>
        <dbReference type="EMBL" id="TKC04397.1"/>
    </source>
</evidence>
<sequence>MKRIALALLMAGTLLACKKDRNNTDCGNKICTDIFVSATVKFVDNKGLAAEVKDYSVVNQRTGEKIDAHFTSSYYVKGSYLVVNDNFTSKLSEAGDDLKVTGTSVETNQTKSAVVKVKGGECACHIEKVSGPEQIAFN</sequence>
<dbReference type="OrthoDB" id="798998at2"/>
<dbReference type="RefSeq" id="WP_136837390.1">
    <property type="nucleotide sequence ID" value="NZ_SWBQ01000005.1"/>
</dbReference>
<organism evidence="1 2">
    <name type="scientific">Pedobacter frigoris</name>
    <dbReference type="NCBI Taxonomy" id="2571272"/>
    <lineage>
        <taxon>Bacteria</taxon>
        <taxon>Pseudomonadati</taxon>
        <taxon>Bacteroidota</taxon>
        <taxon>Sphingobacteriia</taxon>
        <taxon>Sphingobacteriales</taxon>
        <taxon>Sphingobacteriaceae</taxon>
        <taxon>Pedobacter</taxon>
    </lineage>
</organism>
<evidence type="ECO:0000313" key="2">
    <source>
        <dbReference type="Proteomes" id="UP000307244"/>
    </source>
</evidence>
<evidence type="ECO:0008006" key="3">
    <source>
        <dbReference type="Google" id="ProtNLM"/>
    </source>
</evidence>
<dbReference type="Proteomes" id="UP000307244">
    <property type="component" value="Unassembled WGS sequence"/>
</dbReference>
<protein>
    <recommendedName>
        <fullName evidence="3">Lipoprotein</fullName>
    </recommendedName>
</protein>
<dbReference type="EMBL" id="SWBQ01000005">
    <property type="protein sequence ID" value="TKC04397.1"/>
    <property type="molecule type" value="Genomic_DNA"/>
</dbReference>
<accession>A0A4U1CIB5</accession>
<proteinExistence type="predicted"/>